<dbReference type="EMBL" id="CP031356">
    <property type="protein sequence ID" value="AXK45227.1"/>
    <property type="molecule type" value="Genomic_DNA"/>
</dbReference>
<name>A0A345YMS5_9MICO</name>
<dbReference type="GO" id="GO:0003677">
    <property type="term" value="F:DNA binding"/>
    <property type="evidence" value="ECO:0007669"/>
    <property type="project" value="UniProtKB-KW"/>
</dbReference>
<evidence type="ECO:0000313" key="7">
    <source>
        <dbReference type="Proteomes" id="UP000254236"/>
    </source>
</evidence>
<keyword evidence="2" id="KW-0238">DNA-binding</keyword>
<keyword evidence="7" id="KW-1185">Reference proteome</keyword>
<dbReference type="SUPFAM" id="SSF48008">
    <property type="entry name" value="GntR ligand-binding domain-like"/>
    <property type="match status" value="1"/>
</dbReference>
<evidence type="ECO:0000256" key="1">
    <source>
        <dbReference type="ARBA" id="ARBA00023015"/>
    </source>
</evidence>
<dbReference type="GO" id="GO:0003700">
    <property type="term" value="F:DNA-binding transcription factor activity"/>
    <property type="evidence" value="ECO:0007669"/>
    <property type="project" value="InterPro"/>
</dbReference>
<reference evidence="5 7" key="1">
    <citation type="submission" date="2018-07" db="EMBL/GenBank/DDBJ databases">
        <title>Brachybacterium saurashtrense DSM 23186 genome sequence.</title>
        <authorList>
            <person name="Guo L."/>
        </authorList>
    </citation>
    <scope>NUCLEOTIDE SEQUENCE [LARGE SCALE GENOMIC DNA]</scope>
    <source>
        <strain evidence="5 7">DSM 23186</strain>
    </source>
</reference>
<dbReference type="Gene3D" id="1.20.120.530">
    <property type="entry name" value="GntR ligand-binding domain-like"/>
    <property type="match status" value="1"/>
</dbReference>
<dbReference type="EMBL" id="QSWH01000005">
    <property type="protein sequence ID" value="RRR22019.1"/>
    <property type="molecule type" value="Genomic_DNA"/>
</dbReference>
<sequence length="233" mass="24618">MAAHRTEALVDVLRRRIVEGTIAAGEKLPSENTLIAEHGVSRTVVREALTALRADGLVRTRRGAGSYALTPPSPPGSTWPARPVRTLAERRALLELRTGVECEAAGLAASRRSEADLAALRHAQKALEASLAEPAAALEHDFAVHRGIAVASGNPYLLELLDALGPTMIAMPRDRLTAHAGSGAGDAVVQEHAAVLEALEAGEPRAAAAAMRMHLDGTRRRLAQNAEPRDRTG</sequence>
<evidence type="ECO:0000256" key="3">
    <source>
        <dbReference type="ARBA" id="ARBA00023163"/>
    </source>
</evidence>
<reference evidence="6 8" key="2">
    <citation type="submission" date="2018-08" db="EMBL/GenBank/DDBJ databases">
        <title>Brachybacterium saurashtrense DSM 23186.</title>
        <authorList>
            <person name="Li Y."/>
        </authorList>
    </citation>
    <scope>NUCLEOTIDE SEQUENCE [LARGE SCALE GENOMIC DNA]</scope>
    <source>
        <strain evidence="6 8">DSM 23186</strain>
    </source>
</reference>
<dbReference type="Gene3D" id="1.10.10.10">
    <property type="entry name" value="Winged helix-like DNA-binding domain superfamily/Winged helix DNA-binding domain"/>
    <property type="match status" value="1"/>
</dbReference>
<organism evidence="6 8">
    <name type="scientific">Brachybacterium saurashtrense</name>
    <dbReference type="NCBI Taxonomy" id="556288"/>
    <lineage>
        <taxon>Bacteria</taxon>
        <taxon>Bacillati</taxon>
        <taxon>Actinomycetota</taxon>
        <taxon>Actinomycetes</taxon>
        <taxon>Micrococcales</taxon>
        <taxon>Dermabacteraceae</taxon>
        <taxon>Brachybacterium</taxon>
    </lineage>
</organism>
<protein>
    <submittedName>
        <fullName evidence="6">FadR family transcriptional regulator</fullName>
    </submittedName>
</protein>
<dbReference type="PRINTS" id="PR00035">
    <property type="entry name" value="HTHGNTR"/>
</dbReference>
<dbReference type="InterPro" id="IPR036390">
    <property type="entry name" value="WH_DNA-bd_sf"/>
</dbReference>
<dbReference type="PROSITE" id="PS50949">
    <property type="entry name" value="HTH_GNTR"/>
    <property type="match status" value="1"/>
</dbReference>
<dbReference type="Proteomes" id="UP000254236">
    <property type="component" value="Chromosome"/>
</dbReference>
<evidence type="ECO:0000256" key="2">
    <source>
        <dbReference type="ARBA" id="ARBA00023125"/>
    </source>
</evidence>
<gene>
    <name evidence="5" type="ORF">DWV08_06070</name>
    <name evidence="6" type="ORF">DXU92_12005</name>
</gene>
<evidence type="ECO:0000313" key="5">
    <source>
        <dbReference type="EMBL" id="AXK45227.1"/>
    </source>
</evidence>
<proteinExistence type="predicted"/>
<dbReference type="InterPro" id="IPR008920">
    <property type="entry name" value="TF_FadR/GntR_C"/>
</dbReference>
<accession>A0A345YMS5</accession>
<dbReference type="SMART" id="SM00345">
    <property type="entry name" value="HTH_GNTR"/>
    <property type="match status" value="1"/>
</dbReference>
<dbReference type="Proteomes" id="UP000282185">
    <property type="component" value="Unassembled WGS sequence"/>
</dbReference>
<evidence type="ECO:0000259" key="4">
    <source>
        <dbReference type="PROSITE" id="PS50949"/>
    </source>
</evidence>
<evidence type="ECO:0000313" key="6">
    <source>
        <dbReference type="EMBL" id="RRR22019.1"/>
    </source>
</evidence>
<dbReference type="OrthoDB" id="3210131at2"/>
<dbReference type="AlphaFoldDB" id="A0A345YMS5"/>
<evidence type="ECO:0000313" key="8">
    <source>
        <dbReference type="Proteomes" id="UP000282185"/>
    </source>
</evidence>
<dbReference type="SUPFAM" id="SSF46785">
    <property type="entry name" value="Winged helix' DNA-binding domain"/>
    <property type="match status" value="1"/>
</dbReference>
<keyword evidence="1" id="KW-0805">Transcription regulation</keyword>
<dbReference type="Pfam" id="PF00392">
    <property type="entry name" value="GntR"/>
    <property type="match status" value="1"/>
</dbReference>
<dbReference type="InterPro" id="IPR000524">
    <property type="entry name" value="Tscrpt_reg_HTH_GntR"/>
</dbReference>
<dbReference type="PANTHER" id="PTHR43537">
    <property type="entry name" value="TRANSCRIPTIONAL REGULATOR, GNTR FAMILY"/>
    <property type="match status" value="1"/>
</dbReference>
<dbReference type="InterPro" id="IPR036388">
    <property type="entry name" value="WH-like_DNA-bd_sf"/>
</dbReference>
<dbReference type="RefSeq" id="WP_115412979.1">
    <property type="nucleotide sequence ID" value="NZ_CP031356.1"/>
</dbReference>
<feature type="domain" description="HTH gntR-type" evidence="4">
    <location>
        <begin position="3"/>
        <end position="71"/>
    </location>
</feature>
<dbReference type="Pfam" id="PF07729">
    <property type="entry name" value="FCD"/>
    <property type="match status" value="1"/>
</dbReference>
<keyword evidence="3" id="KW-0804">Transcription</keyword>
<dbReference type="CDD" id="cd07377">
    <property type="entry name" value="WHTH_GntR"/>
    <property type="match status" value="1"/>
</dbReference>
<dbReference type="KEGG" id="bsau:DWV08_06070"/>
<dbReference type="SMART" id="SM00895">
    <property type="entry name" value="FCD"/>
    <property type="match status" value="1"/>
</dbReference>
<dbReference type="PANTHER" id="PTHR43537:SF44">
    <property type="entry name" value="GNTR FAMILY REGULATORY PROTEIN"/>
    <property type="match status" value="1"/>
</dbReference>
<dbReference type="InterPro" id="IPR011711">
    <property type="entry name" value="GntR_C"/>
</dbReference>